<organism evidence="1 2">
    <name type="scientific">Oryza sativa subsp. japonica</name>
    <name type="common">Rice</name>
    <dbReference type="NCBI Taxonomy" id="39947"/>
    <lineage>
        <taxon>Eukaryota</taxon>
        <taxon>Viridiplantae</taxon>
        <taxon>Streptophyta</taxon>
        <taxon>Embryophyta</taxon>
        <taxon>Tracheophyta</taxon>
        <taxon>Spermatophyta</taxon>
        <taxon>Magnoliopsida</taxon>
        <taxon>Liliopsida</taxon>
        <taxon>Poales</taxon>
        <taxon>Poaceae</taxon>
        <taxon>BOP clade</taxon>
        <taxon>Oryzoideae</taxon>
        <taxon>Oryzeae</taxon>
        <taxon>Oryzinae</taxon>
        <taxon>Oryza</taxon>
        <taxon>Oryza sativa</taxon>
    </lineage>
</organism>
<evidence type="ECO:0000313" key="1">
    <source>
        <dbReference type="EMBL" id="BAT13918.1"/>
    </source>
</evidence>
<dbReference type="Proteomes" id="UP000059680">
    <property type="component" value="Chromosome 11"/>
</dbReference>
<proteinExistence type="predicted"/>
<protein>
    <submittedName>
        <fullName evidence="1">Os11g0454675 protein</fullName>
    </submittedName>
</protein>
<keyword evidence="2" id="KW-1185">Reference proteome</keyword>
<dbReference type="AlphaFoldDB" id="A0A0P0Y1Y4"/>
<evidence type="ECO:0000313" key="2">
    <source>
        <dbReference type="Proteomes" id="UP000059680"/>
    </source>
</evidence>
<reference evidence="2" key="1">
    <citation type="journal article" date="2005" name="Nature">
        <title>The map-based sequence of the rice genome.</title>
        <authorList>
            <consortium name="International rice genome sequencing project (IRGSP)"/>
            <person name="Matsumoto T."/>
            <person name="Wu J."/>
            <person name="Kanamori H."/>
            <person name="Katayose Y."/>
            <person name="Fujisawa M."/>
            <person name="Namiki N."/>
            <person name="Mizuno H."/>
            <person name="Yamamoto K."/>
            <person name="Antonio B.A."/>
            <person name="Baba T."/>
            <person name="Sakata K."/>
            <person name="Nagamura Y."/>
            <person name="Aoki H."/>
            <person name="Arikawa K."/>
            <person name="Arita K."/>
            <person name="Bito T."/>
            <person name="Chiden Y."/>
            <person name="Fujitsuka N."/>
            <person name="Fukunaka R."/>
            <person name="Hamada M."/>
            <person name="Harada C."/>
            <person name="Hayashi A."/>
            <person name="Hijishita S."/>
            <person name="Honda M."/>
            <person name="Hosokawa S."/>
            <person name="Ichikawa Y."/>
            <person name="Idonuma A."/>
            <person name="Iijima M."/>
            <person name="Ikeda M."/>
            <person name="Ikeno M."/>
            <person name="Ito K."/>
            <person name="Ito S."/>
            <person name="Ito T."/>
            <person name="Ito Y."/>
            <person name="Ito Y."/>
            <person name="Iwabuchi A."/>
            <person name="Kamiya K."/>
            <person name="Karasawa W."/>
            <person name="Kurita K."/>
            <person name="Katagiri S."/>
            <person name="Kikuta A."/>
            <person name="Kobayashi H."/>
            <person name="Kobayashi N."/>
            <person name="Machita K."/>
            <person name="Maehara T."/>
            <person name="Masukawa M."/>
            <person name="Mizubayashi T."/>
            <person name="Mukai Y."/>
            <person name="Nagasaki H."/>
            <person name="Nagata Y."/>
            <person name="Naito S."/>
            <person name="Nakashima M."/>
            <person name="Nakama Y."/>
            <person name="Nakamichi Y."/>
            <person name="Nakamura M."/>
            <person name="Meguro A."/>
            <person name="Negishi M."/>
            <person name="Ohta I."/>
            <person name="Ohta T."/>
            <person name="Okamoto M."/>
            <person name="Ono N."/>
            <person name="Saji S."/>
            <person name="Sakaguchi M."/>
            <person name="Sakai K."/>
            <person name="Shibata M."/>
            <person name="Shimokawa T."/>
            <person name="Song J."/>
            <person name="Takazaki Y."/>
            <person name="Terasawa K."/>
            <person name="Tsugane M."/>
            <person name="Tsuji K."/>
            <person name="Ueda S."/>
            <person name="Waki K."/>
            <person name="Yamagata H."/>
            <person name="Yamamoto M."/>
            <person name="Yamamoto S."/>
            <person name="Yamane H."/>
            <person name="Yoshiki S."/>
            <person name="Yoshihara R."/>
            <person name="Yukawa K."/>
            <person name="Zhong H."/>
            <person name="Yano M."/>
            <person name="Yuan Q."/>
            <person name="Ouyang S."/>
            <person name="Liu J."/>
            <person name="Jones K.M."/>
            <person name="Gansberger K."/>
            <person name="Moffat K."/>
            <person name="Hill J."/>
            <person name="Bera J."/>
            <person name="Fadrosh D."/>
            <person name="Jin S."/>
            <person name="Johri S."/>
            <person name="Kim M."/>
            <person name="Overton L."/>
            <person name="Reardon M."/>
            <person name="Tsitrin T."/>
            <person name="Vuong H."/>
            <person name="Weaver B."/>
            <person name="Ciecko A."/>
            <person name="Tallon L."/>
            <person name="Jackson J."/>
            <person name="Pai G."/>
            <person name="Aken S.V."/>
            <person name="Utterback T."/>
            <person name="Reidmuller S."/>
            <person name="Feldblyum T."/>
            <person name="Hsiao J."/>
            <person name="Zismann V."/>
            <person name="Iobst S."/>
            <person name="de Vazeille A.R."/>
            <person name="Buell C.R."/>
            <person name="Ying K."/>
            <person name="Li Y."/>
            <person name="Lu T."/>
            <person name="Huang Y."/>
            <person name="Zhao Q."/>
            <person name="Feng Q."/>
            <person name="Zhang L."/>
            <person name="Zhu J."/>
            <person name="Weng Q."/>
            <person name="Mu J."/>
            <person name="Lu Y."/>
            <person name="Fan D."/>
            <person name="Liu Y."/>
            <person name="Guan J."/>
            <person name="Zhang Y."/>
            <person name="Yu S."/>
            <person name="Liu X."/>
            <person name="Zhang Y."/>
            <person name="Hong G."/>
            <person name="Han B."/>
            <person name="Choisne N."/>
            <person name="Demange N."/>
            <person name="Orjeda G."/>
            <person name="Samain S."/>
            <person name="Cattolico L."/>
            <person name="Pelletier E."/>
            <person name="Couloux A."/>
            <person name="Segurens B."/>
            <person name="Wincker P."/>
            <person name="D'Hont A."/>
            <person name="Scarpelli C."/>
            <person name="Weissenbach J."/>
            <person name="Salanoubat M."/>
            <person name="Quetier F."/>
            <person name="Yu Y."/>
            <person name="Kim H.R."/>
            <person name="Rambo T."/>
            <person name="Currie J."/>
            <person name="Collura K."/>
            <person name="Luo M."/>
            <person name="Yang T."/>
            <person name="Ammiraju J.S.S."/>
            <person name="Engler F."/>
            <person name="Soderlund C."/>
            <person name="Wing R.A."/>
            <person name="Palmer L.E."/>
            <person name="de la Bastide M."/>
            <person name="Spiegel L."/>
            <person name="Nascimento L."/>
            <person name="Zutavern T."/>
            <person name="O'Shaughnessy A."/>
            <person name="Dike S."/>
            <person name="Dedhia N."/>
            <person name="Preston R."/>
            <person name="Balija V."/>
            <person name="McCombie W.R."/>
            <person name="Chow T."/>
            <person name="Chen H."/>
            <person name="Chung M."/>
            <person name="Chen C."/>
            <person name="Shaw J."/>
            <person name="Wu H."/>
            <person name="Hsiao K."/>
            <person name="Chao Y."/>
            <person name="Chu M."/>
            <person name="Cheng C."/>
            <person name="Hour A."/>
            <person name="Lee P."/>
            <person name="Lin S."/>
            <person name="Lin Y."/>
            <person name="Liou J."/>
            <person name="Liu S."/>
            <person name="Hsing Y."/>
            <person name="Raghuvanshi S."/>
            <person name="Mohanty A."/>
            <person name="Bharti A.K."/>
            <person name="Gaur A."/>
            <person name="Gupta V."/>
            <person name="Kumar D."/>
            <person name="Ravi V."/>
            <person name="Vij S."/>
            <person name="Kapur A."/>
            <person name="Khurana P."/>
            <person name="Khurana P."/>
            <person name="Khurana J.P."/>
            <person name="Tyagi A.K."/>
            <person name="Gaikwad K."/>
            <person name="Singh A."/>
            <person name="Dalal V."/>
            <person name="Srivastava S."/>
            <person name="Dixit A."/>
            <person name="Pal A.K."/>
            <person name="Ghazi I.A."/>
            <person name="Yadav M."/>
            <person name="Pandit A."/>
            <person name="Bhargava A."/>
            <person name="Sureshbabu K."/>
            <person name="Batra K."/>
            <person name="Sharma T.R."/>
            <person name="Mohapatra T."/>
            <person name="Singh N.K."/>
            <person name="Messing J."/>
            <person name="Nelson A.B."/>
            <person name="Fuks G."/>
            <person name="Kavchok S."/>
            <person name="Keizer G."/>
            <person name="Linton E."/>
            <person name="Llaca V."/>
            <person name="Song R."/>
            <person name="Tanyolac B."/>
            <person name="Young S."/>
            <person name="Ho-Il K."/>
            <person name="Hahn J.H."/>
            <person name="Sangsakoo G."/>
            <person name="Vanavichit A."/>
            <person name="de Mattos Luiz.A.T."/>
            <person name="Zimmer P.D."/>
            <person name="Malone G."/>
            <person name="Dellagostin O."/>
            <person name="de Oliveira A.C."/>
            <person name="Bevan M."/>
            <person name="Bancroft I."/>
            <person name="Minx P."/>
            <person name="Cordum H."/>
            <person name="Wilson R."/>
            <person name="Cheng Z."/>
            <person name="Jin W."/>
            <person name="Jiang J."/>
            <person name="Leong S.A."/>
            <person name="Iwama H."/>
            <person name="Gojobori T."/>
            <person name="Itoh T."/>
            <person name="Niimura Y."/>
            <person name="Fujii Y."/>
            <person name="Habara T."/>
            <person name="Sakai H."/>
            <person name="Sato Y."/>
            <person name="Wilson G."/>
            <person name="Kumar K."/>
            <person name="McCouch S."/>
            <person name="Juretic N."/>
            <person name="Hoen D."/>
            <person name="Wright S."/>
            <person name="Bruskiewich R."/>
            <person name="Bureau T."/>
            <person name="Miyao A."/>
            <person name="Hirochika H."/>
            <person name="Nishikawa T."/>
            <person name="Kadowaki K."/>
            <person name="Sugiura M."/>
            <person name="Burr B."/>
            <person name="Sasaki T."/>
        </authorList>
    </citation>
    <scope>NUCLEOTIDE SEQUENCE [LARGE SCALE GENOMIC DNA]</scope>
    <source>
        <strain evidence="2">cv. Nipponbare</strain>
    </source>
</reference>
<sequence length="232" mass="25723">MPSESLSLSLYTTLKIRSGDGEASVDITAPPPLTRPHRRIAPLPLPPQAAHTAAHPRSLITVWFRPDPSPHQRCCTTVLTDDDLLHLSFPTTLVSRRWLRHSSNLAFLCCFRARNPPRLLGFYHTARQALSSQPQPSKLADVLRHRGRFTFGGASSANDSVVIFDCRSQLQATHCAAPLSRSPAASLHSSSLKQRLHQALQQPPPAINVDRVVLRFHGLIPKCQRPRAIDIQ</sequence>
<name>A0A0P0Y1Y4_ORYSJ</name>
<dbReference type="PaxDb" id="39947-A0A0P0Y1Y4"/>
<dbReference type="EMBL" id="AP014967">
    <property type="protein sequence ID" value="BAT13918.1"/>
    <property type="molecule type" value="Genomic_DNA"/>
</dbReference>
<accession>A0A0P0Y1Y4</accession>
<dbReference type="InParanoid" id="A0A0P0Y1Y4"/>
<reference evidence="1 2" key="3">
    <citation type="journal article" date="2013" name="Rice">
        <title>Improvement of the Oryza sativa Nipponbare reference genome using next generation sequence and optical map data.</title>
        <authorList>
            <person name="Kawahara Y."/>
            <person name="de la Bastide M."/>
            <person name="Hamilton J.P."/>
            <person name="Kanamori H."/>
            <person name="McCombie W.R."/>
            <person name="Ouyang S."/>
            <person name="Schwartz D.C."/>
            <person name="Tanaka T."/>
            <person name="Wu J."/>
            <person name="Zhou S."/>
            <person name="Childs K.L."/>
            <person name="Davidson R.M."/>
            <person name="Lin H."/>
            <person name="Quesada-Ocampo L."/>
            <person name="Vaillancourt B."/>
            <person name="Sakai H."/>
            <person name="Lee S.S."/>
            <person name="Kim J."/>
            <person name="Numa H."/>
            <person name="Itoh T."/>
            <person name="Buell C.R."/>
            <person name="Matsumoto T."/>
        </authorList>
    </citation>
    <scope>NUCLEOTIDE SEQUENCE [LARGE SCALE GENOMIC DNA]</scope>
    <source>
        <strain evidence="2">cv. Nipponbare</strain>
    </source>
</reference>
<gene>
    <name evidence="1" type="ordered locus">Os11g0454675</name>
    <name evidence="1" type="ORF">OSNPB_110454675</name>
</gene>
<reference evidence="1 2" key="2">
    <citation type="journal article" date="2013" name="Plant Cell Physiol.">
        <title>Rice Annotation Project Database (RAP-DB): an integrative and interactive database for rice genomics.</title>
        <authorList>
            <person name="Sakai H."/>
            <person name="Lee S.S."/>
            <person name="Tanaka T."/>
            <person name="Numa H."/>
            <person name="Kim J."/>
            <person name="Kawahara Y."/>
            <person name="Wakimoto H."/>
            <person name="Yang C.C."/>
            <person name="Iwamoto M."/>
            <person name="Abe T."/>
            <person name="Yamada Y."/>
            <person name="Muto A."/>
            <person name="Inokuchi H."/>
            <person name="Ikemura T."/>
            <person name="Matsumoto T."/>
            <person name="Sasaki T."/>
            <person name="Itoh T."/>
        </authorList>
    </citation>
    <scope>NUCLEOTIDE SEQUENCE [LARGE SCALE GENOMIC DNA]</scope>
    <source>
        <strain evidence="2">cv. Nipponbare</strain>
    </source>
</reference>